<dbReference type="InterPro" id="IPR000742">
    <property type="entry name" value="EGF"/>
</dbReference>
<protein>
    <recommendedName>
        <fullName evidence="3">EGF-like domain-containing protein</fullName>
    </recommendedName>
</protein>
<keyword evidence="2" id="KW-1133">Transmembrane helix</keyword>
<evidence type="ECO:0000313" key="5">
    <source>
        <dbReference type="Proteomes" id="UP000887568"/>
    </source>
</evidence>
<dbReference type="RefSeq" id="XP_038069991.1">
    <property type="nucleotide sequence ID" value="XM_038214063.1"/>
</dbReference>
<feature type="domain" description="EGF-like" evidence="3">
    <location>
        <begin position="422"/>
        <end position="457"/>
    </location>
</feature>
<feature type="transmembrane region" description="Helical" evidence="2">
    <location>
        <begin position="529"/>
        <end position="553"/>
    </location>
</feature>
<evidence type="ECO:0000313" key="4">
    <source>
        <dbReference type="EnsemblMetazoa" id="XP_038069991.1"/>
    </source>
</evidence>
<accession>A0A914B3B3</accession>
<keyword evidence="5" id="KW-1185">Reference proteome</keyword>
<keyword evidence="1" id="KW-0245">EGF-like domain</keyword>
<keyword evidence="1" id="KW-1015">Disulfide bond</keyword>
<proteinExistence type="predicted"/>
<dbReference type="GO" id="GO:0033299">
    <property type="term" value="P:secretion of lysosomal enzymes"/>
    <property type="evidence" value="ECO:0007669"/>
    <property type="project" value="TreeGrafter"/>
</dbReference>
<dbReference type="CDD" id="cd00055">
    <property type="entry name" value="EGF_Lam"/>
    <property type="match status" value="1"/>
</dbReference>
<evidence type="ECO:0000256" key="2">
    <source>
        <dbReference type="SAM" id="Phobius"/>
    </source>
</evidence>
<sequence length="593" mass="64622">MINHVIRAKWKMAAPMWPKILFNIWNGIVVCAAVFLLDCFEMTQAVIHGDVLTPYPLGFHGSPHSRRYVRDCQPVAYGNSTIQSHNSHGVGAAHVTLPIATTKQFMDSSLYFRTSFGHLTIVNDPLRTLSVLEPLGIGGCSLGLRVRVTRSAKQKRCLVAMNAGFFNTHTGGCYGNVVSDGRLVENAHGVQNAHFGIRADGSLVFGYLSELDVLDQENPFVQLVGGVGWLLRDGESYIEESKKVECKNSEETGTVESFFNVVAARTAIGSDSEGRVILAHVDGKSDSLGVSLEEFAQLLKRNGVMNAINLDGGGSSTYVINGTVVSYATDECDDRVYRCQREVSTILCVHEPDCNPPDCSGHGECVMGECRCRGYWQSPRCDRLDCGLRNCSGNGVCTGAGCQCNIGYQPPDCIQLCGAGSHGRDCRSVCRCEHGGDCHPVTGECSCLPGYTGTRCEEICPYGYHGPECRETCKCEDEVCACHHITGLCTFDSNDATYGGLWKAGQCLANRALNSQNLVPSKTFFQDPYAVGFVLATAIALASLMCNVALLCYRCTCRVTSRPLPRVCPTVRSRKYEMIQQQDLDFEETESSV</sequence>
<keyword evidence="2" id="KW-0472">Membrane</keyword>
<organism evidence="4 5">
    <name type="scientific">Patiria miniata</name>
    <name type="common">Bat star</name>
    <name type="synonym">Asterina miniata</name>
    <dbReference type="NCBI Taxonomy" id="46514"/>
    <lineage>
        <taxon>Eukaryota</taxon>
        <taxon>Metazoa</taxon>
        <taxon>Echinodermata</taxon>
        <taxon>Eleutherozoa</taxon>
        <taxon>Asterozoa</taxon>
        <taxon>Asteroidea</taxon>
        <taxon>Valvatacea</taxon>
        <taxon>Valvatida</taxon>
        <taxon>Asterinidae</taxon>
        <taxon>Patiria</taxon>
    </lineage>
</organism>
<feature type="disulfide bond" evidence="1">
    <location>
        <begin position="447"/>
        <end position="456"/>
    </location>
</feature>
<dbReference type="Pfam" id="PF09992">
    <property type="entry name" value="NAGPA"/>
    <property type="match status" value="1"/>
</dbReference>
<feature type="transmembrane region" description="Helical" evidence="2">
    <location>
        <begin position="20"/>
        <end position="37"/>
    </location>
</feature>
<dbReference type="GeneID" id="119739212"/>
<dbReference type="PANTHER" id="PTHR40446:SF2">
    <property type="entry name" value="N-ACETYLGLUCOSAMINE-1-PHOSPHODIESTER ALPHA-N-ACETYLGLUCOSAMINIDASE"/>
    <property type="match status" value="1"/>
</dbReference>
<dbReference type="InterPro" id="IPR002049">
    <property type="entry name" value="LE_dom"/>
</dbReference>
<dbReference type="OMA" id="ECVMGEC"/>
<dbReference type="EnsemblMetazoa" id="XM_038214063.1">
    <property type="protein sequence ID" value="XP_038069991.1"/>
    <property type="gene ID" value="LOC119739212"/>
</dbReference>
<name>A0A914B3B3_PATMI</name>
<comment type="caution">
    <text evidence="1">Lacks conserved residue(s) required for the propagation of feature annotation.</text>
</comment>
<keyword evidence="2" id="KW-0812">Transmembrane</keyword>
<dbReference type="OrthoDB" id="192253at2759"/>
<reference evidence="4" key="1">
    <citation type="submission" date="2022-11" db="UniProtKB">
        <authorList>
            <consortium name="EnsemblMetazoa"/>
        </authorList>
    </citation>
    <scope>IDENTIFICATION</scope>
</reference>
<dbReference type="PROSITE" id="PS00022">
    <property type="entry name" value="EGF_1"/>
    <property type="match status" value="1"/>
</dbReference>
<dbReference type="InterPro" id="IPR018711">
    <property type="entry name" value="NAGPA"/>
</dbReference>
<dbReference type="Proteomes" id="UP000887568">
    <property type="component" value="Unplaced"/>
</dbReference>
<dbReference type="Gene3D" id="2.170.300.10">
    <property type="entry name" value="Tie2 ligand-binding domain superfamily"/>
    <property type="match status" value="1"/>
</dbReference>
<evidence type="ECO:0000256" key="1">
    <source>
        <dbReference type="PROSITE-ProRule" id="PRU00076"/>
    </source>
</evidence>
<dbReference type="PROSITE" id="PS50026">
    <property type="entry name" value="EGF_3"/>
    <property type="match status" value="1"/>
</dbReference>
<dbReference type="PANTHER" id="PTHR40446">
    <property type="entry name" value="N-ACETYLGLUCOSAMINE-1-PHOSPHODIESTER ALPHA-N-ACETYLGLUCOSAMINIDASE"/>
    <property type="match status" value="1"/>
</dbReference>
<evidence type="ECO:0000259" key="3">
    <source>
        <dbReference type="PROSITE" id="PS50026"/>
    </source>
</evidence>
<dbReference type="SMART" id="SM00181">
    <property type="entry name" value="EGF"/>
    <property type="match status" value="3"/>
</dbReference>
<dbReference type="AlphaFoldDB" id="A0A914B3B3"/>